<dbReference type="GO" id="GO:0000407">
    <property type="term" value="C:phagophore assembly site"/>
    <property type="evidence" value="ECO:0007669"/>
    <property type="project" value="TreeGrafter"/>
</dbReference>
<dbReference type="GO" id="GO:0016020">
    <property type="term" value="C:membrane"/>
    <property type="evidence" value="ECO:0007669"/>
    <property type="project" value="TreeGrafter"/>
</dbReference>
<evidence type="ECO:0000313" key="6">
    <source>
        <dbReference type="EMBL" id="CAD8201739.1"/>
    </source>
</evidence>
<dbReference type="EMBL" id="CAJJDP010000125">
    <property type="protein sequence ID" value="CAD8201739.1"/>
    <property type="molecule type" value="Genomic_DNA"/>
</dbReference>
<dbReference type="GO" id="GO:0005829">
    <property type="term" value="C:cytosol"/>
    <property type="evidence" value="ECO:0007669"/>
    <property type="project" value="TreeGrafter"/>
</dbReference>
<dbReference type="PANTHER" id="PTHR24348">
    <property type="entry name" value="SERINE/THREONINE-PROTEIN KINASE UNC-51-RELATED"/>
    <property type="match status" value="1"/>
</dbReference>
<dbReference type="PANTHER" id="PTHR24348:SF22">
    <property type="entry name" value="NON-SPECIFIC SERINE_THREONINE PROTEIN KINASE"/>
    <property type="match status" value="1"/>
</dbReference>
<dbReference type="GO" id="GO:0000045">
    <property type="term" value="P:autophagosome assembly"/>
    <property type="evidence" value="ECO:0007669"/>
    <property type="project" value="TreeGrafter"/>
</dbReference>
<dbReference type="InterPro" id="IPR008271">
    <property type="entry name" value="Ser/Thr_kinase_AS"/>
</dbReference>
<dbReference type="GO" id="GO:0004674">
    <property type="term" value="F:protein serine/threonine kinase activity"/>
    <property type="evidence" value="ECO:0007669"/>
    <property type="project" value="InterPro"/>
</dbReference>
<keyword evidence="3" id="KW-0418">Kinase</keyword>
<sequence>MSDSSEMRNQYFIKYSDSNLLGMGSFGEVYKCSRQGDSDSNSLCVKLIQKNKNIINQQKQGLEIQKILKSLKAERLIRVENYFNLPHQFEIIMERCDMDLEKEFQNLLKQKQWYDLKECLNIVHQIAEGCRILYEHNIIHRDIKPPNILVKVENKNKDNEKKLYKITDFDFSKILDAFHLPNALLTCVGTATHSSPQITFQKPYSGKCDIYSYGILFYQIFFQGKLPHSQKNSQPKNAQNNQQLGYIQWFQQNIKTQKFKCNLPNYDRAKEIVDLLEKMIVYEEEERISFDQFFLHPIVNLEEYEIFKIQTVQFRKYYFYKSIWKKYQDENDIKIMISVLCLQLLGYQELLYCMGFIHSIITDIHPSYILNKDITAIQRILQSCAKDINLYPMYQKQVKNIRTEYFQMKQILNLQELKYYQFKYQKPLEDENIQLQIIIPMLEGKRIQPQLMFDTLRSLLDQHLNEDLKSDIRRVVQYQEKYPFEKYRDLNPDEIFESV</sequence>
<organism evidence="6 7">
    <name type="scientific">Paramecium octaurelia</name>
    <dbReference type="NCBI Taxonomy" id="43137"/>
    <lineage>
        <taxon>Eukaryota</taxon>
        <taxon>Sar</taxon>
        <taxon>Alveolata</taxon>
        <taxon>Ciliophora</taxon>
        <taxon>Intramacronucleata</taxon>
        <taxon>Oligohymenophorea</taxon>
        <taxon>Peniculida</taxon>
        <taxon>Parameciidae</taxon>
        <taxon>Paramecium</taxon>
    </lineage>
</organism>
<proteinExistence type="predicted"/>
<evidence type="ECO:0000256" key="4">
    <source>
        <dbReference type="ARBA" id="ARBA00022840"/>
    </source>
</evidence>
<evidence type="ECO:0000256" key="3">
    <source>
        <dbReference type="ARBA" id="ARBA00022777"/>
    </source>
</evidence>
<dbReference type="GO" id="GO:0005524">
    <property type="term" value="F:ATP binding"/>
    <property type="evidence" value="ECO:0007669"/>
    <property type="project" value="UniProtKB-KW"/>
</dbReference>
<dbReference type="SMART" id="SM00220">
    <property type="entry name" value="S_TKc"/>
    <property type="match status" value="1"/>
</dbReference>
<dbReference type="InterPro" id="IPR000719">
    <property type="entry name" value="Prot_kinase_dom"/>
</dbReference>
<keyword evidence="2" id="KW-0547">Nucleotide-binding</keyword>
<dbReference type="OMA" id="YEIFKIQ"/>
<comment type="caution">
    <text evidence="6">The sequence shown here is derived from an EMBL/GenBank/DDBJ whole genome shotgun (WGS) entry which is preliminary data.</text>
</comment>
<evidence type="ECO:0000256" key="1">
    <source>
        <dbReference type="ARBA" id="ARBA00022679"/>
    </source>
</evidence>
<keyword evidence="7" id="KW-1185">Reference proteome</keyword>
<accession>A0A8S1XLH5</accession>
<dbReference type="Proteomes" id="UP000683925">
    <property type="component" value="Unassembled WGS sequence"/>
</dbReference>
<reference evidence="6" key="1">
    <citation type="submission" date="2021-01" db="EMBL/GenBank/DDBJ databases">
        <authorList>
            <consortium name="Genoscope - CEA"/>
            <person name="William W."/>
        </authorList>
    </citation>
    <scope>NUCLEOTIDE SEQUENCE</scope>
</reference>
<dbReference type="PROSITE" id="PS00108">
    <property type="entry name" value="PROTEIN_KINASE_ST"/>
    <property type="match status" value="1"/>
</dbReference>
<dbReference type="PROSITE" id="PS50011">
    <property type="entry name" value="PROTEIN_KINASE_DOM"/>
    <property type="match status" value="1"/>
</dbReference>
<dbReference type="OrthoDB" id="5337378at2759"/>
<dbReference type="AlphaFoldDB" id="A0A8S1XLH5"/>
<dbReference type="GO" id="GO:0005776">
    <property type="term" value="C:autophagosome"/>
    <property type="evidence" value="ECO:0007669"/>
    <property type="project" value="TreeGrafter"/>
</dbReference>
<protein>
    <recommendedName>
        <fullName evidence="5">Protein kinase domain-containing protein</fullName>
    </recommendedName>
</protein>
<dbReference type="Pfam" id="PF00069">
    <property type="entry name" value="Pkinase"/>
    <property type="match status" value="1"/>
</dbReference>
<evidence type="ECO:0000259" key="5">
    <source>
        <dbReference type="PROSITE" id="PS50011"/>
    </source>
</evidence>
<dbReference type="GO" id="GO:0010506">
    <property type="term" value="P:regulation of autophagy"/>
    <property type="evidence" value="ECO:0007669"/>
    <property type="project" value="InterPro"/>
</dbReference>
<feature type="domain" description="Protein kinase" evidence="5">
    <location>
        <begin position="15"/>
        <end position="299"/>
    </location>
</feature>
<keyword evidence="1" id="KW-0808">Transferase</keyword>
<evidence type="ECO:0000256" key="2">
    <source>
        <dbReference type="ARBA" id="ARBA00022741"/>
    </source>
</evidence>
<name>A0A8S1XLH5_PAROT</name>
<gene>
    <name evidence="6" type="ORF">POCTA_138.1.T1250118</name>
</gene>
<evidence type="ECO:0000313" key="7">
    <source>
        <dbReference type="Proteomes" id="UP000683925"/>
    </source>
</evidence>
<dbReference type="InterPro" id="IPR045269">
    <property type="entry name" value="Atg1-like"/>
</dbReference>
<keyword evidence="4" id="KW-0067">ATP-binding</keyword>